<evidence type="ECO:0000256" key="1">
    <source>
        <dbReference type="SAM" id="MobiDB-lite"/>
    </source>
</evidence>
<dbReference type="Proteomes" id="UP001302321">
    <property type="component" value="Unassembled WGS sequence"/>
</dbReference>
<feature type="compositionally biased region" description="Acidic residues" evidence="1">
    <location>
        <begin position="71"/>
        <end position="82"/>
    </location>
</feature>
<feature type="chain" id="PRO_5042924989" description="Accumulation-associated protein" evidence="2">
    <location>
        <begin position="19"/>
        <end position="267"/>
    </location>
</feature>
<gene>
    <name evidence="3" type="ORF">QBC36DRAFT_183110</name>
</gene>
<dbReference type="EMBL" id="MU866143">
    <property type="protein sequence ID" value="KAK4178275.1"/>
    <property type="molecule type" value="Genomic_DNA"/>
</dbReference>
<name>A0AAN6WAJ8_9PEZI</name>
<feature type="compositionally biased region" description="Low complexity" evidence="1">
    <location>
        <begin position="51"/>
        <end position="60"/>
    </location>
</feature>
<sequence length="267" mass="26593">MKLSCALFSAILALSVSALPAPHNGDNHGVAAAGRRSRASATSSVVASATAPAASASATATPPPAAGGGEGGEEGEENEVEQEAQFGEEVQLGGGNIKTDTLFPAGTNGVFEVEFQNQEGRTMIVTENTAPAAPPPGFKALEPVSYQVEISGGDTAGLTLQKIDYILTAGNTLDISAGQIGRFCPEANGFVIGAGVGELEFEVEENELTLTVDNLVGEWAIFVPDAAGAGTGAGAGAEAGSATSGACGAGTTCRALLDALQRLTGRA</sequence>
<evidence type="ECO:0000313" key="3">
    <source>
        <dbReference type="EMBL" id="KAK4178275.1"/>
    </source>
</evidence>
<evidence type="ECO:0000313" key="4">
    <source>
        <dbReference type="Proteomes" id="UP001302321"/>
    </source>
</evidence>
<protein>
    <recommendedName>
        <fullName evidence="5">Accumulation-associated protein</fullName>
    </recommendedName>
</protein>
<keyword evidence="2" id="KW-0732">Signal</keyword>
<evidence type="ECO:0008006" key="5">
    <source>
        <dbReference type="Google" id="ProtNLM"/>
    </source>
</evidence>
<accession>A0AAN6WAJ8</accession>
<keyword evidence="4" id="KW-1185">Reference proteome</keyword>
<reference evidence="3" key="2">
    <citation type="submission" date="2023-05" db="EMBL/GenBank/DDBJ databases">
        <authorList>
            <consortium name="Lawrence Berkeley National Laboratory"/>
            <person name="Steindorff A."/>
            <person name="Hensen N."/>
            <person name="Bonometti L."/>
            <person name="Westerberg I."/>
            <person name="Brannstrom I.O."/>
            <person name="Guillou S."/>
            <person name="Cros-Aarteil S."/>
            <person name="Calhoun S."/>
            <person name="Haridas S."/>
            <person name="Kuo A."/>
            <person name="Mondo S."/>
            <person name="Pangilinan J."/>
            <person name="Riley R."/>
            <person name="Labutti K."/>
            <person name="Andreopoulos B."/>
            <person name="Lipzen A."/>
            <person name="Chen C."/>
            <person name="Yanf M."/>
            <person name="Daum C."/>
            <person name="Ng V."/>
            <person name="Clum A."/>
            <person name="Ohm R."/>
            <person name="Martin F."/>
            <person name="Silar P."/>
            <person name="Natvig D."/>
            <person name="Lalanne C."/>
            <person name="Gautier V."/>
            <person name="Ament-Velasquez S.L."/>
            <person name="Kruys A."/>
            <person name="Hutchinson M.I."/>
            <person name="Powell A.J."/>
            <person name="Barry K."/>
            <person name="Miller A.N."/>
            <person name="Grigoriev I.V."/>
            <person name="Debuchy R."/>
            <person name="Gladieux P."/>
            <person name="Thoren M.H."/>
            <person name="Johannesson H."/>
        </authorList>
    </citation>
    <scope>NUCLEOTIDE SEQUENCE</scope>
    <source>
        <strain evidence="3">CBS 892.96</strain>
    </source>
</reference>
<comment type="caution">
    <text evidence="3">The sequence shown here is derived from an EMBL/GenBank/DDBJ whole genome shotgun (WGS) entry which is preliminary data.</text>
</comment>
<evidence type="ECO:0000256" key="2">
    <source>
        <dbReference type="SAM" id="SignalP"/>
    </source>
</evidence>
<proteinExistence type="predicted"/>
<reference evidence="3" key="1">
    <citation type="journal article" date="2023" name="Mol. Phylogenet. Evol.">
        <title>Genome-scale phylogeny and comparative genomics of the fungal order Sordariales.</title>
        <authorList>
            <person name="Hensen N."/>
            <person name="Bonometti L."/>
            <person name="Westerberg I."/>
            <person name="Brannstrom I.O."/>
            <person name="Guillou S."/>
            <person name="Cros-Aarteil S."/>
            <person name="Calhoun S."/>
            <person name="Haridas S."/>
            <person name="Kuo A."/>
            <person name="Mondo S."/>
            <person name="Pangilinan J."/>
            <person name="Riley R."/>
            <person name="LaButti K."/>
            <person name="Andreopoulos B."/>
            <person name="Lipzen A."/>
            <person name="Chen C."/>
            <person name="Yan M."/>
            <person name="Daum C."/>
            <person name="Ng V."/>
            <person name="Clum A."/>
            <person name="Steindorff A."/>
            <person name="Ohm R.A."/>
            <person name="Martin F."/>
            <person name="Silar P."/>
            <person name="Natvig D.O."/>
            <person name="Lalanne C."/>
            <person name="Gautier V."/>
            <person name="Ament-Velasquez S.L."/>
            <person name="Kruys A."/>
            <person name="Hutchinson M.I."/>
            <person name="Powell A.J."/>
            <person name="Barry K."/>
            <person name="Miller A.N."/>
            <person name="Grigoriev I.V."/>
            <person name="Debuchy R."/>
            <person name="Gladieux P."/>
            <person name="Hiltunen Thoren M."/>
            <person name="Johannesson H."/>
        </authorList>
    </citation>
    <scope>NUCLEOTIDE SEQUENCE</scope>
    <source>
        <strain evidence="3">CBS 892.96</strain>
    </source>
</reference>
<organism evidence="3 4">
    <name type="scientific">Triangularia setosa</name>
    <dbReference type="NCBI Taxonomy" id="2587417"/>
    <lineage>
        <taxon>Eukaryota</taxon>
        <taxon>Fungi</taxon>
        <taxon>Dikarya</taxon>
        <taxon>Ascomycota</taxon>
        <taxon>Pezizomycotina</taxon>
        <taxon>Sordariomycetes</taxon>
        <taxon>Sordariomycetidae</taxon>
        <taxon>Sordariales</taxon>
        <taxon>Podosporaceae</taxon>
        <taxon>Triangularia</taxon>
    </lineage>
</organism>
<feature type="signal peptide" evidence="2">
    <location>
        <begin position="1"/>
        <end position="18"/>
    </location>
</feature>
<dbReference type="AlphaFoldDB" id="A0AAN6WAJ8"/>
<feature type="region of interest" description="Disordered" evidence="1">
    <location>
        <begin position="51"/>
        <end position="82"/>
    </location>
</feature>